<feature type="domain" description="Glycoside hydrolase family 38 central" evidence="6">
    <location>
        <begin position="285"/>
        <end position="359"/>
    </location>
</feature>
<dbReference type="GO" id="GO:0030246">
    <property type="term" value="F:carbohydrate binding"/>
    <property type="evidence" value="ECO:0007669"/>
    <property type="project" value="InterPro"/>
</dbReference>
<dbReference type="GO" id="GO:0046872">
    <property type="term" value="F:metal ion binding"/>
    <property type="evidence" value="ECO:0007669"/>
    <property type="project" value="UniProtKB-KW"/>
</dbReference>
<evidence type="ECO:0000256" key="5">
    <source>
        <dbReference type="SAM" id="MobiDB-lite"/>
    </source>
</evidence>
<dbReference type="GO" id="GO:0004559">
    <property type="term" value="F:alpha-mannosidase activity"/>
    <property type="evidence" value="ECO:0007669"/>
    <property type="project" value="InterPro"/>
</dbReference>
<evidence type="ECO:0000256" key="1">
    <source>
        <dbReference type="ARBA" id="ARBA00009792"/>
    </source>
</evidence>
<keyword evidence="3" id="KW-0378">Hydrolase</keyword>
<dbReference type="SUPFAM" id="SSF74650">
    <property type="entry name" value="Galactose mutarotase-like"/>
    <property type="match status" value="1"/>
</dbReference>
<dbReference type="GO" id="GO:0006013">
    <property type="term" value="P:mannose metabolic process"/>
    <property type="evidence" value="ECO:0007669"/>
    <property type="project" value="InterPro"/>
</dbReference>
<dbReference type="GO" id="GO:0009313">
    <property type="term" value="P:oligosaccharide catabolic process"/>
    <property type="evidence" value="ECO:0007669"/>
    <property type="project" value="TreeGrafter"/>
</dbReference>
<dbReference type="Pfam" id="PF01074">
    <property type="entry name" value="Glyco_hydro_38N"/>
    <property type="match status" value="1"/>
</dbReference>
<dbReference type="OrthoDB" id="1049785at2"/>
<protein>
    <submittedName>
        <fullName evidence="7">Alpha-mannosidase</fullName>
    </submittedName>
</protein>
<dbReference type="PANTHER" id="PTHR46017:SF2">
    <property type="entry name" value="MANNOSYLGLYCERATE HYDROLASE"/>
    <property type="match status" value="1"/>
</dbReference>
<dbReference type="InterPro" id="IPR015341">
    <property type="entry name" value="Glyco_hydro_38_cen"/>
</dbReference>
<dbReference type="Gene3D" id="2.70.98.30">
    <property type="entry name" value="Golgi alpha-mannosidase II, domain 4"/>
    <property type="match status" value="1"/>
</dbReference>
<keyword evidence="4" id="KW-0326">Glycosidase</keyword>
<organism evidence="7 8">
    <name type="scientific">Sanguibacter gelidistatuariae</name>
    <dbReference type="NCBI Taxonomy" id="1814289"/>
    <lineage>
        <taxon>Bacteria</taxon>
        <taxon>Bacillati</taxon>
        <taxon>Actinomycetota</taxon>
        <taxon>Actinomycetes</taxon>
        <taxon>Micrococcales</taxon>
        <taxon>Sanguibacteraceae</taxon>
        <taxon>Sanguibacter</taxon>
    </lineage>
</organism>
<reference evidence="7 8" key="1">
    <citation type="submission" date="2016-09" db="EMBL/GenBank/DDBJ databases">
        <authorList>
            <person name="Capua I."/>
            <person name="De Benedictis P."/>
            <person name="Joannis T."/>
            <person name="Lombin L.H."/>
            <person name="Cattoli G."/>
        </authorList>
    </citation>
    <scope>NUCLEOTIDE SEQUENCE [LARGE SCALE GENOMIC DNA]</scope>
    <source>
        <strain evidence="7 8">ISLP-3</strain>
    </source>
</reference>
<dbReference type="Gene3D" id="3.20.110.10">
    <property type="entry name" value="Glycoside hydrolase 38, N terminal domain"/>
    <property type="match status" value="1"/>
</dbReference>
<dbReference type="EMBL" id="FMYH01000001">
    <property type="protein sequence ID" value="SDB97975.1"/>
    <property type="molecule type" value="Genomic_DNA"/>
</dbReference>
<evidence type="ECO:0000256" key="3">
    <source>
        <dbReference type="ARBA" id="ARBA00022801"/>
    </source>
</evidence>
<accession>A0A1G6HVW8</accession>
<dbReference type="InterPro" id="IPR027291">
    <property type="entry name" value="Glyco_hydro_38_N_sf"/>
</dbReference>
<evidence type="ECO:0000256" key="4">
    <source>
        <dbReference type="ARBA" id="ARBA00023295"/>
    </source>
</evidence>
<name>A0A1G6HVW8_9MICO</name>
<dbReference type="InterPro" id="IPR037094">
    <property type="entry name" value="Glyco_hydro_38_cen_sf"/>
</dbReference>
<sequence>MSTAPRDPAGPAAPEIVLVPHTHWDREWYEPFDVFRLRLAHVLGSILDTALADPDFRFTLDGQAAAAVDFLEMRPERRADLELLASEGRLAVGPWYILLDEFLCSGETIVRNLELGWRTAAELGTPMPVGYLPDMFGHTAQMPQILRRFGIEHAAGWRGVPAAVDKHAFRWQAPDGSTVRFENLFDGYASALDLFAVDGKLTGLAHEYRERTASWYDDEPVLGLVGSDHTSPRPDLMDLVRQHNAENPDFQFTVATLWEYLAGLPVPGPDLAVHTGELRSHARGNLLPGVFSIRTGIKEAMARAELMVTQAERLSALWSDEDHDTFLALAWRRIIESTAHDSVTGCGVDDTAEQVESRLAGARHVARAVRDRVLARLAQDVPADALLVANTLPAARTVQVEAEVALRHASDQVTATASDGTPLVVQPFEDLETVLGDETLASSDLIRLLARVHGRELFGQLVESYTWGEDTLEFIVAEVPETDAFDVSELRAEILQAMEQAGPWAVRTIARPRRRVLVEVPVPALGHTSVHLGHTPAGADPGRSQSSAGDVEVGRAANGWPQLTSPLVTVTVQPDGTLRVEGADGTVLDGVGRLVDEGDRGDSYNFGPCARGGVVDTAHPLAASDITVAHTGPIRAVLRYDRVLDVPAGLAEDHDERSPRTVPMTVTTEVELRAGEPFVRLATTVVNPVPDHRLRLHVPTAAVGSPATSWASSAFTVTERGRLGEAGWGEYPLPTFPAETFASAGSVSVLTDRVMEFELVDTDGSADLAFTLVRAVGLMSVNVHPLRDEPAGSQIPVPGAQYIGRSVTTRLAVLPSAGDPSWLAAGAPRQAETFRHPGLAVRGSAPLGGPLPADGTGPQIDSDVVVLTSLRPVPRDSGRGDGSRGGEIEARVVALTPDRAQVALSLGAGTRRTDLRGRGDEPVEGTVTITPWEIVTVRAPHASPVS</sequence>
<evidence type="ECO:0000313" key="7">
    <source>
        <dbReference type="EMBL" id="SDB97975.1"/>
    </source>
</evidence>
<dbReference type="Gene3D" id="1.20.1270.50">
    <property type="entry name" value="Glycoside hydrolase family 38, central domain"/>
    <property type="match status" value="1"/>
</dbReference>
<dbReference type="InterPro" id="IPR011013">
    <property type="entry name" value="Gal_mutarotase_sf_dom"/>
</dbReference>
<evidence type="ECO:0000256" key="2">
    <source>
        <dbReference type="ARBA" id="ARBA00022723"/>
    </source>
</evidence>
<evidence type="ECO:0000313" key="8">
    <source>
        <dbReference type="Proteomes" id="UP000199039"/>
    </source>
</evidence>
<evidence type="ECO:0000259" key="6">
    <source>
        <dbReference type="SMART" id="SM00872"/>
    </source>
</evidence>
<dbReference type="InterPro" id="IPR011330">
    <property type="entry name" value="Glyco_hydro/deAcase_b/a-brl"/>
</dbReference>
<proteinExistence type="inferred from homology"/>
<keyword evidence="8" id="KW-1185">Reference proteome</keyword>
<gene>
    <name evidence="7" type="ORF">SAMN05216410_1222</name>
</gene>
<dbReference type="Proteomes" id="UP000199039">
    <property type="component" value="Unassembled WGS sequence"/>
</dbReference>
<dbReference type="SUPFAM" id="SSF88713">
    <property type="entry name" value="Glycoside hydrolase/deacetylase"/>
    <property type="match status" value="1"/>
</dbReference>
<dbReference type="RefSeq" id="WP_093181518.1">
    <property type="nucleotide sequence ID" value="NZ_FMYH01000001.1"/>
</dbReference>
<dbReference type="InterPro" id="IPR028995">
    <property type="entry name" value="Glyco_hydro_57/38_cen_sf"/>
</dbReference>
<dbReference type="STRING" id="1814289.SAMN05216410_1222"/>
<dbReference type="SMART" id="SM00872">
    <property type="entry name" value="Alpha-mann_mid"/>
    <property type="match status" value="1"/>
</dbReference>
<keyword evidence="2" id="KW-0479">Metal-binding</keyword>
<feature type="region of interest" description="Disordered" evidence="5">
    <location>
        <begin position="529"/>
        <end position="549"/>
    </location>
</feature>
<dbReference type="PANTHER" id="PTHR46017">
    <property type="entry name" value="ALPHA-MANNOSIDASE 2C1"/>
    <property type="match status" value="1"/>
</dbReference>
<dbReference type="SUPFAM" id="SSF88688">
    <property type="entry name" value="Families 57/38 glycoside transferase middle domain"/>
    <property type="match status" value="1"/>
</dbReference>
<dbReference type="InterPro" id="IPR000602">
    <property type="entry name" value="Glyco_hydro_38_N"/>
</dbReference>
<dbReference type="AlphaFoldDB" id="A0A1G6HVW8"/>
<comment type="similarity">
    <text evidence="1">Belongs to the glycosyl hydrolase 38 family.</text>
</comment>